<protein>
    <submittedName>
        <fullName evidence="3">Uncharacterized protein</fullName>
    </submittedName>
</protein>
<keyword evidence="2" id="KW-1133">Transmembrane helix</keyword>
<dbReference type="EMBL" id="CAJNNV010003105">
    <property type="protein sequence ID" value="CAE8588372.1"/>
    <property type="molecule type" value="Genomic_DNA"/>
</dbReference>
<evidence type="ECO:0000313" key="3">
    <source>
        <dbReference type="EMBL" id="CAE8588372.1"/>
    </source>
</evidence>
<evidence type="ECO:0000256" key="1">
    <source>
        <dbReference type="SAM" id="MobiDB-lite"/>
    </source>
</evidence>
<keyword evidence="2" id="KW-0812">Transmembrane</keyword>
<feature type="region of interest" description="Disordered" evidence="1">
    <location>
        <begin position="258"/>
        <end position="291"/>
    </location>
</feature>
<proteinExistence type="predicted"/>
<keyword evidence="2" id="KW-0472">Membrane</keyword>
<comment type="caution">
    <text evidence="3">The sequence shown here is derived from an EMBL/GenBank/DDBJ whole genome shotgun (WGS) entry which is preliminary data.</text>
</comment>
<feature type="transmembrane region" description="Helical" evidence="2">
    <location>
        <begin position="54"/>
        <end position="73"/>
    </location>
</feature>
<organism evidence="3 4">
    <name type="scientific">Polarella glacialis</name>
    <name type="common">Dinoflagellate</name>
    <dbReference type="NCBI Taxonomy" id="89957"/>
    <lineage>
        <taxon>Eukaryota</taxon>
        <taxon>Sar</taxon>
        <taxon>Alveolata</taxon>
        <taxon>Dinophyceae</taxon>
        <taxon>Suessiales</taxon>
        <taxon>Suessiaceae</taxon>
        <taxon>Polarella</taxon>
    </lineage>
</organism>
<keyword evidence="4" id="KW-1185">Reference proteome</keyword>
<evidence type="ECO:0000313" key="4">
    <source>
        <dbReference type="Proteomes" id="UP000654075"/>
    </source>
</evidence>
<reference evidence="3" key="1">
    <citation type="submission" date="2021-02" db="EMBL/GenBank/DDBJ databases">
        <authorList>
            <person name="Dougan E. K."/>
            <person name="Rhodes N."/>
            <person name="Thang M."/>
            <person name="Chan C."/>
        </authorList>
    </citation>
    <scope>NUCLEOTIDE SEQUENCE</scope>
</reference>
<evidence type="ECO:0000256" key="2">
    <source>
        <dbReference type="SAM" id="Phobius"/>
    </source>
</evidence>
<accession>A0A813DN06</accession>
<sequence>AALNASAEAVLADRAKSKAEVMHLRAVVASEKVQLVQLSLRQAQGASPQTTAEYMAGGGAFVGCLALLVFYAIDVKRRMEPQLKELSEPLAPQSPYQAPEWTRGDVAGDASAEEWQQRARAAQEAAARSKAASDALREAATVRLSDAQEQLSAATRRAEKAEAAAGKSAAEAKSSTETAATAHVAAQKAREEAEQFSEGATQVQQQLRELQERLVQIADAERISREEKNAAQAAAQHAQAALDRLQMQVDPAFIEAQNRRVEEAEESLGGIRQEIERAQAQAFEDNDELVK</sequence>
<feature type="region of interest" description="Disordered" evidence="1">
    <location>
        <begin position="150"/>
        <end position="200"/>
    </location>
</feature>
<dbReference type="Proteomes" id="UP000654075">
    <property type="component" value="Unassembled WGS sequence"/>
</dbReference>
<feature type="non-terminal residue" evidence="3">
    <location>
        <position position="291"/>
    </location>
</feature>
<feature type="non-terminal residue" evidence="3">
    <location>
        <position position="1"/>
    </location>
</feature>
<gene>
    <name evidence="3" type="ORF">PGLA1383_LOCUS7174</name>
</gene>
<dbReference type="AlphaFoldDB" id="A0A813DN06"/>
<name>A0A813DN06_POLGL</name>
<feature type="compositionally biased region" description="Low complexity" evidence="1">
    <location>
        <begin position="163"/>
        <end position="187"/>
    </location>
</feature>